<gene>
    <name evidence="3" type="ORF">JS278_02492</name>
</gene>
<evidence type="ECO:0000313" key="4">
    <source>
        <dbReference type="Proteomes" id="UP000251995"/>
    </source>
</evidence>
<feature type="compositionally biased region" description="Pro residues" evidence="1">
    <location>
        <begin position="181"/>
        <end position="190"/>
    </location>
</feature>
<dbReference type="RefSeq" id="WP_114045478.1">
    <property type="nucleotide sequence ID" value="NZ_CP025198.1"/>
</dbReference>
<reference evidence="3 4" key="1">
    <citation type="submission" date="2017-12" db="EMBL/GenBank/DDBJ databases">
        <title>The whole genome sequence of the Acidipropionibacterium virtanenii sp. nov. type strain JS278.</title>
        <authorList>
            <person name="Laine P."/>
            <person name="Deptula P."/>
            <person name="Varmanen P."/>
            <person name="Auvinen P."/>
        </authorList>
    </citation>
    <scope>NUCLEOTIDE SEQUENCE [LARGE SCALE GENOMIC DNA]</scope>
    <source>
        <strain evidence="3 4">JS278</strain>
    </source>
</reference>
<evidence type="ECO:0000256" key="2">
    <source>
        <dbReference type="SAM" id="Phobius"/>
    </source>
</evidence>
<proteinExistence type="predicted"/>
<keyword evidence="4" id="KW-1185">Reference proteome</keyword>
<keyword evidence="2" id="KW-0472">Membrane</keyword>
<feature type="transmembrane region" description="Helical" evidence="2">
    <location>
        <begin position="129"/>
        <end position="145"/>
    </location>
</feature>
<evidence type="ECO:0000313" key="3">
    <source>
        <dbReference type="EMBL" id="AXE39630.1"/>
    </source>
</evidence>
<sequence length="203" mass="20962">MSTAALPDTVTGAIETGVGITLVFVALTSAERPMSVMVAGLGVAVTAGMCHTYQNRRGVTRTTSRTLLLAVAVLAVLTVLTLSVSLDASRGGTALGSGTVLLSPVILAAASTGLRWLAERSPALTPWHLFGWLVIAATALTPMVVPGSRVVLVVALVCAAALIAMGAVDNRRLAAAVGPTPARPEQPPNPITEWVRERRRPGR</sequence>
<feature type="transmembrane region" description="Helical" evidence="2">
    <location>
        <begin position="66"/>
        <end position="86"/>
    </location>
</feature>
<feature type="region of interest" description="Disordered" evidence="1">
    <location>
        <begin position="178"/>
        <end position="203"/>
    </location>
</feature>
<keyword evidence="2" id="KW-1133">Transmembrane helix</keyword>
<feature type="transmembrane region" description="Helical" evidence="2">
    <location>
        <begin position="151"/>
        <end position="168"/>
    </location>
</feature>
<evidence type="ECO:0000256" key="1">
    <source>
        <dbReference type="SAM" id="MobiDB-lite"/>
    </source>
</evidence>
<feature type="transmembrane region" description="Helical" evidence="2">
    <location>
        <begin position="12"/>
        <end position="30"/>
    </location>
</feature>
<organism evidence="3 4">
    <name type="scientific">Acidipropionibacterium virtanenii</name>
    <dbReference type="NCBI Taxonomy" id="2057246"/>
    <lineage>
        <taxon>Bacteria</taxon>
        <taxon>Bacillati</taxon>
        <taxon>Actinomycetota</taxon>
        <taxon>Actinomycetes</taxon>
        <taxon>Propionibacteriales</taxon>
        <taxon>Propionibacteriaceae</taxon>
        <taxon>Acidipropionibacterium</taxon>
    </lineage>
</organism>
<dbReference type="EMBL" id="CP025198">
    <property type="protein sequence ID" value="AXE39630.1"/>
    <property type="molecule type" value="Genomic_DNA"/>
</dbReference>
<dbReference type="Proteomes" id="UP000251995">
    <property type="component" value="Chromosome"/>
</dbReference>
<keyword evidence="2" id="KW-0812">Transmembrane</keyword>
<dbReference type="OrthoDB" id="3730752at2"/>
<name>A0A344UWI2_9ACTN</name>
<dbReference type="AlphaFoldDB" id="A0A344UWI2"/>
<dbReference type="KEGG" id="acij:JS278_02492"/>
<feature type="transmembrane region" description="Helical" evidence="2">
    <location>
        <begin position="98"/>
        <end position="117"/>
    </location>
</feature>
<accession>A0A344UWI2</accession>
<protein>
    <submittedName>
        <fullName evidence="3">Uncharacterized protein</fullName>
    </submittedName>
</protein>